<dbReference type="Proteomes" id="UP000000392">
    <property type="component" value="Chromosome"/>
</dbReference>
<keyword evidence="1" id="KW-0812">Transmembrane</keyword>
<sequence length="121" mass="13860">MLAYWYNAPRHIKLIFIIAVCAAIYVANQAQPLSPTYTVLSLIFGFGLHVGHYLNSKIPNNTSNKSSFRFLIKIYPILIVVILMYLLPAQHKWILAIQALGFVLVGFFLVSIYQNRAKRFE</sequence>
<keyword evidence="1" id="KW-1133">Transmembrane helix</keyword>
<organism evidence="2 3">
    <name type="scientific">Acinetobacter oleivorans (strain JCM 16667 / KCTC 23045 / DR1)</name>
    <dbReference type="NCBI Taxonomy" id="436717"/>
    <lineage>
        <taxon>Bacteria</taxon>
        <taxon>Pseudomonadati</taxon>
        <taxon>Pseudomonadota</taxon>
        <taxon>Gammaproteobacteria</taxon>
        <taxon>Moraxellales</taxon>
        <taxon>Moraxellaceae</taxon>
        <taxon>Acinetobacter</taxon>
    </lineage>
</organism>
<dbReference type="EMBL" id="CP002080">
    <property type="protein sequence ID" value="ADI92310.1"/>
    <property type="molecule type" value="Genomic_DNA"/>
</dbReference>
<feature type="transmembrane region" description="Helical" evidence="1">
    <location>
        <begin position="93"/>
        <end position="113"/>
    </location>
</feature>
<proteinExistence type="predicted"/>
<evidence type="ECO:0000256" key="1">
    <source>
        <dbReference type="SAM" id="Phobius"/>
    </source>
</evidence>
<dbReference type="AlphaFoldDB" id="A0AAN0UEL9"/>
<feature type="transmembrane region" description="Helical" evidence="1">
    <location>
        <begin position="12"/>
        <end position="30"/>
    </location>
</feature>
<keyword evidence="1" id="KW-0472">Membrane</keyword>
<feature type="transmembrane region" description="Helical" evidence="1">
    <location>
        <begin position="36"/>
        <end position="55"/>
    </location>
</feature>
<protein>
    <submittedName>
        <fullName evidence="2">Uncharacterized protein</fullName>
    </submittedName>
</protein>
<evidence type="ECO:0000313" key="3">
    <source>
        <dbReference type="Proteomes" id="UP000000392"/>
    </source>
</evidence>
<reference evidence="2 3" key="1">
    <citation type="journal article" date="2010" name="J. Bacteriol.">
        <title>Complete genome sequence of the diesel-degrading Acinetobacter sp. strain DR1.</title>
        <authorList>
            <person name="Jung J."/>
            <person name="Baek J.H."/>
            <person name="Park W."/>
        </authorList>
    </citation>
    <scope>NUCLEOTIDE SEQUENCE [LARGE SCALE GENOMIC DNA]</scope>
    <source>
        <strain evidence="3">JCM 16667 / KCTC 23045 / DR1</strain>
    </source>
</reference>
<name>A0AAN0UEL9_ACISD</name>
<feature type="transmembrane region" description="Helical" evidence="1">
    <location>
        <begin position="67"/>
        <end position="87"/>
    </location>
</feature>
<dbReference type="KEGG" id="acd:AOLE_17125"/>
<evidence type="ECO:0000313" key="2">
    <source>
        <dbReference type="EMBL" id="ADI92310.1"/>
    </source>
</evidence>
<gene>
    <name evidence="2" type="ordered locus">AOLE_17125</name>
</gene>
<accession>A0AAN0UEL9</accession>